<comment type="similarity">
    <text evidence="10 11">Belongs to the TonB-dependent receptor family.</text>
</comment>
<evidence type="ECO:0000256" key="3">
    <source>
        <dbReference type="ARBA" id="ARBA00022452"/>
    </source>
</evidence>
<evidence type="ECO:0000313" key="16">
    <source>
        <dbReference type="Proteomes" id="UP000290975"/>
    </source>
</evidence>
<dbReference type="InterPro" id="IPR012910">
    <property type="entry name" value="Plug_dom"/>
</dbReference>
<feature type="domain" description="TonB-dependent receptor plug" evidence="14">
    <location>
        <begin position="64"/>
        <end position="168"/>
    </location>
</feature>
<dbReference type="PANTHER" id="PTHR30069">
    <property type="entry name" value="TONB-DEPENDENT OUTER MEMBRANE RECEPTOR"/>
    <property type="match status" value="1"/>
</dbReference>
<comment type="caution">
    <text evidence="15">The sequence shown here is derived from an EMBL/GenBank/DDBJ whole genome shotgun (WGS) entry which is preliminary data.</text>
</comment>
<dbReference type="Gene3D" id="2.40.170.20">
    <property type="entry name" value="TonB-dependent receptor, beta-barrel domain"/>
    <property type="match status" value="1"/>
</dbReference>
<keyword evidence="3 10" id="KW-1134">Transmembrane beta strand</keyword>
<evidence type="ECO:0000256" key="4">
    <source>
        <dbReference type="ARBA" id="ARBA00022692"/>
    </source>
</evidence>
<comment type="subcellular location">
    <subcellularLocation>
        <location evidence="1 10">Cell outer membrane</location>
        <topology evidence="1 10">Multi-pass membrane protein</topology>
    </subcellularLocation>
</comment>
<organism evidence="15 16">
    <name type="scientific">Sphingobium xenophagum</name>
    <dbReference type="NCBI Taxonomy" id="121428"/>
    <lineage>
        <taxon>Bacteria</taxon>
        <taxon>Pseudomonadati</taxon>
        <taxon>Pseudomonadota</taxon>
        <taxon>Alphaproteobacteria</taxon>
        <taxon>Sphingomonadales</taxon>
        <taxon>Sphingomonadaceae</taxon>
        <taxon>Sphingobium</taxon>
    </lineage>
</organism>
<dbReference type="SUPFAM" id="SSF56935">
    <property type="entry name" value="Porins"/>
    <property type="match status" value="1"/>
</dbReference>
<evidence type="ECO:0000313" key="15">
    <source>
        <dbReference type="EMBL" id="GBH31922.1"/>
    </source>
</evidence>
<evidence type="ECO:0000256" key="7">
    <source>
        <dbReference type="ARBA" id="ARBA00023136"/>
    </source>
</evidence>
<dbReference type="GO" id="GO:0009279">
    <property type="term" value="C:cell outer membrane"/>
    <property type="evidence" value="ECO:0007669"/>
    <property type="project" value="UniProtKB-SubCell"/>
</dbReference>
<keyword evidence="9 10" id="KW-0998">Cell outer membrane</keyword>
<dbReference type="PANTHER" id="PTHR30069:SF29">
    <property type="entry name" value="HEMOGLOBIN AND HEMOGLOBIN-HAPTOGLOBIN-BINDING PROTEIN 1-RELATED"/>
    <property type="match status" value="1"/>
</dbReference>
<protein>
    <submittedName>
        <fullName evidence="15">Iron complex outermembrane recepter protein</fullName>
    </submittedName>
</protein>
<dbReference type="AlphaFoldDB" id="A0A401J5I8"/>
<dbReference type="InterPro" id="IPR039426">
    <property type="entry name" value="TonB-dep_rcpt-like"/>
</dbReference>
<evidence type="ECO:0000259" key="13">
    <source>
        <dbReference type="Pfam" id="PF00593"/>
    </source>
</evidence>
<dbReference type="EMBL" id="BBQY01000022">
    <property type="protein sequence ID" value="GBH31922.1"/>
    <property type="molecule type" value="Genomic_DNA"/>
</dbReference>
<reference evidence="15 16" key="1">
    <citation type="submission" date="2014-12" db="EMBL/GenBank/DDBJ databases">
        <title>Whole genome sequencing of Sphingobium xenophagum OW59.</title>
        <authorList>
            <person name="Ohta Y."/>
            <person name="Nishi S."/>
            <person name="Hatada Y."/>
        </authorList>
    </citation>
    <scope>NUCLEOTIDE SEQUENCE [LARGE SCALE GENOMIC DNA]</scope>
    <source>
        <strain evidence="15 16">OW59</strain>
    </source>
</reference>
<keyword evidence="2 10" id="KW-0813">Transport</keyword>
<keyword evidence="4 10" id="KW-0812">Transmembrane</keyword>
<keyword evidence="7 10" id="KW-0472">Membrane</keyword>
<accession>A0A401J5I8</accession>
<dbReference type="Pfam" id="PF07715">
    <property type="entry name" value="Plug"/>
    <property type="match status" value="1"/>
</dbReference>
<dbReference type="Pfam" id="PF00593">
    <property type="entry name" value="TonB_dep_Rec_b-barrel"/>
    <property type="match status" value="1"/>
</dbReference>
<evidence type="ECO:0000256" key="11">
    <source>
        <dbReference type="RuleBase" id="RU003357"/>
    </source>
</evidence>
<evidence type="ECO:0000256" key="12">
    <source>
        <dbReference type="SAM" id="SignalP"/>
    </source>
</evidence>
<dbReference type="GO" id="GO:0044718">
    <property type="term" value="P:siderophore transmembrane transport"/>
    <property type="evidence" value="ECO:0007669"/>
    <property type="project" value="TreeGrafter"/>
</dbReference>
<dbReference type="PROSITE" id="PS52016">
    <property type="entry name" value="TONB_DEPENDENT_REC_3"/>
    <property type="match status" value="1"/>
</dbReference>
<dbReference type="InterPro" id="IPR037066">
    <property type="entry name" value="Plug_dom_sf"/>
</dbReference>
<evidence type="ECO:0000256" key="1">
    <source>
        <dbReference type="ARBA" id="ARBA00004571"/>
    </source>
</evidence>
<evidence type="ECO:0000256" key="10">
    <source>
        <dbReference type="PROSITE-ProRule" id="PRU01360"/>
    </source>
</evidence>
<name>A0A401J5I8_SPHXE</name>
<evidence type="ECO:0000256" key="8">
    <source>
        <dbReference type="ARBA" id="ARBA00023170"/>
    </source>
</evidence>
<evidence type="ECO:0000256" key="2">
    <source>
        <dbReference type="ARBA" id="ARBA00022448"/>
    </source>
</evidence>
<keyword evidence="6 11" id="KW-0798">TonB box</keyword>
<proteinExistence type="inferred from homology"/>
<keyword evidence="8" id="KW-0675">Receptor</keyword>
<evidence type="ECO:0000256" key="6">
    <source>
        <dbReference type="ARBA" id="ARBA00023077"/>
    </source>
</evidence>
<feature type="chain" id="PRO_5018985159" evidence="12">
    <location>
        <begin position="33"/>
        <end position="683"/>
    </location>
</feature>
<dbReference type="STRING" id="1192759.GCA_000277525_03482"/>
<dbReference type="Gene3D" id="2.170.130.10">
    <property type="entry name" value="TonB-dependent receptor, plug domain"/>
    <property type="match status" value="1"/>
</dbReference>
<evidence type="ECO:0000256" key="9">
    <source>
        <dbReference type="ARBA" id="ARBA00023237"/>
    </source>
</evidence>
<dbReference type="InterPro" id="IPR000531">
    <property type="entry name" value="Beta-barrel_TonB"/>
</dbReference>
<evidence type="ECO:0000256" key="5">
    <source>
        <dbReference type="ARBA" id="ARBA00022729"/>
    </source>
</evidence>
<keyword evidence="5 12" id="KW-0732">Signal</keyword>
<evidence type="ECO:0000259" key="14">
    <source>
        <dbReference type="Pfam" id="PF07715"/>
    </source>
</evidence>
<feature type="signal peptide" evidence="12">
    <location>
        <begin position="1"/>
        <end position="32"/>
    </location>
</feature>
<gene>
    <name evidence="15" type="ORF">MBESOW_P3183</name>
</gene>
<sequence length="683" mass="72236">MLKNQDRGAEGIVMKTTILPALLLSIPTAALAQAPDDAGDTPSIIVTGTGLSLPPGTPAYGSVVIDRARLQDSASGRIESVLGDVAGFQQFRRSDSRSANPSAQGATLRALGGNASSRTLLLLDGVPMADPFFGYIPFNALVPDRLSVVRVTRGGGIGAFGAGAVAGTIELASATRDQLPTFAASAFYGSRDSTELSASLTPDLGSGYVSLSGRWDRGDGFQTTPKGQRVAATVPAAYDGWSTNLRAVAPVSANAELQFRATLFEDKRTLRFAGADSMSQGQDASIRYINRGPWQVDALAYIQARNFSNIVMSSSTFRKSLDQRNTPSTGLGGKIELRPPVGGNHLLRVGVDTRFATGDMFEDAFNANIASNPATFRRHAGGKELTSGIFVEDDWTIGKLVLTGGVRADRWSIRNGFYRQVSATTGAVTNSAFADRSDWAVSGRVGALYRMTEAIALRGAAYSGFRLPTLNELYRPFVVFPITTQANAALTPEKLKGAEAGIDLTPALGVTLSATAFYNRLDDAIANVTINATTRQRRNVDRIVAKGIELTAAAALGDMRLSASYAYSHSSVHATGEPFDGLTPAQSPRHAASATIAYSPAQGPTLSTTLRYVAKQYEDDLQSDVLPDALTLDAIARLPVGHGVTLVARGENLFDEKVVTRNAGGSMDLGTPRTLWIGISFAN</sequence>
<dbReference type="GO" id="GO:0015344">
    <property type="term" value="F:siderophore uptake transmembrane transporter activity"/>
    <property type="evidence" value="ECO:0007669"/>
    <property type="project" value="TreeGrafter"/>
</dbReference>
<feature type="domain" description="TonB-dependent receptor-like beta-barrel" evidence="13">
    <location>
        <begin position="195"/>
        <end position="653"/>
    </location>
</feature>
<dbReference type="InterPro" id="IPR036942">
    <property type="entry name" value="Beta-barrel_TonB_sf"/>
</dbReference>
<dbReference type="Proteomes" id="UP000290975">
    <property type="component" value="Unassembled WGS sequence"/>
</dbReference>
<keyword evidence="16" id="KW-1185">Reference proteome</keyword>